<gene>
    <name evidence="2" type="ORF">ACFQ4G_18830</name>
</gene>
<evidence type="ECO:0000256" key="1">
    <source>
        <dbReference type="SAM" id="Phobius"/>
    </source>
</evidence>
<evidence type="ECO:0000313" key="2">
    <source>
        <dbReference type="EMBL" id="MFD1303631.1"/>
    </source>
</evidence>
<evidence type="ECO:0000313" key="3">
    <source>
        <dbReference type="Proteomes" id="UP001597176"/>
    </source>
</evidence>
<keyword evidence="3" id="KW-1185">Reference proteome</keyword>
<dbReference type="Proteomes" id="UP001597176">
    <property type="component" value="Unassembled WGS sequence"/>
</dbReference>
<keyword evidence="1" id="KW-0812">Transmembrane</keyword>
<keyword evidence="1" id="KW-0472">Membrane</keyword>
<name>A0ABW3X3W1_9HYPH</name>
<proteinExistence type="predicted"/>
<protein>
    <submittedName>
        <fullName evidence="2">PhnA-like protein</fullName>
    </submittedName>
</protein>
<reference evidence="3" key="1">
    <citation type="journal article" date="2019" name="Int. J. Syst. Evol. Microbiol.">
        <title>The Global Catalogue of Microorganisms (GCM) 10K type strain sequencing project: providing services to taxonomists for standard genome sequencing and annotation.</title>
        <authorList>
            <consortium name="The Broad Institute Genomics Platform"/>
            <consortium name="The Broad Institute Genome Sequencing Center for Infectious Disease"/>
            <person name="Wu L."/>
            <person name="Ma J."/>
        </authorList>
    </citation>
    <scope>NUCLEOTIDE SEQUENCE [LARGE SCALE GENOMIC DNA]</scope>
    <source>
        <strain evidence="3">CCUG 56108</strain>
    </source>
</reference>
<keyword evidence="1" id="KW-1133">Transmembrane helix</keyword>
<comment type="caution">
    <text evidence="2">The sequence shown here is derived from an EMBL/GenBank/DDBJ whole genome shotgun (WGS) entry which is preliminary data.</text>
</comment>
<feature type="transmembrane region" description="Helical" evidence="1">
    <location>
        <begin position="25"/>
        <end position="47"/>
    </location>
</feature>
<dbReference type="EMBL" id="JBHTND010000033">
    <property type="protein sequence ID" value="MFD1303631.1"/>
    <property type="molecule type" value="Genomic_DNA"/>
</dbReference>
<accession>A0ABW3X3W1</accession>
<sequence length="48" mass="4886">MATSSSIPPSPLVASDTRTVLLNQVSWGAIFAGAVTALVTQVILNMVG</sequence>
<organism evidence="2 3">
    <name type="scientific">Methylobacterium marchantiae</name>
    <dbReference type="NCBI Taxonomy" id="600331"/>
    <lineage>
        <taxon>Bacteria</taxon>
        <taxon>Pseudomonadati</taxon>
        <taxon>Pseudomonadota</taxon>
        <taxon>Alphaproteobacteria</taxon>
        <taxon>Hyphomicrobiales</taxon>
        <taxon>Methylobacteriaceae</taxon>
        <taxon>Methylobacterium</taxon>
    </lineage>
</organism>
<feature type="non-terminal residue" evidence="2">
    <location>
        <position position="48"/>
    </location>
</feature>